<dbReference type="InterPro" id="IPR023087">
    <property type="entry name" value="Flg_Motor_Flig_C"/>
</dbReference>
<keyword evidence="14" id="KW-0969">Cilium</keyword>
<evidence type="ECO:0000256" key="8">
    <source>
        <dbReference type="ARBA" id="ARBA00023136"/>
    </source>
</evidence>
<comment type="caution">
    <text evidence="14">The sequence shown here is derived from an EMBL/GenBank/DDBJ whole genome shotgun (WGS) entry which is preliminary data.</text>
</comment>
<evidence type="ECO:0000256" key="3">
    <source>
        <dbReference type="ARBA" id="ARBA00010299"/>
    </source>
</evidence>
<dbReference type="PIRSF" id="PIRSF003161">
    <property type="entry name" value="FliG"/>
    <property type="match status" value="1"/>
</dbReference>
<evidence type="ECO:0000256" key="4">
    <source>
        <dbReference type="ARBA" id="ARBA00021870"/>
    </source>
</evidence>
<dbReference type="Gene3D" id="1.10.220.30">
    <property type="match status" value="3"/>
</dbReference>
<dbReference type="InterPro" id="IPR028263">
    <property type="entry name" value="FliG_N"/>
</dbReference>
<protein>
    <recommendedName>
        <fullName evidence="4">Flagellar motor switch protein FliG</fullName>
    </recommendedName>
</protein>
<comment type="subcellular location">
    <subcellularLocation>
        <location evidence="1">Bacterial flagellum basal body</location>
    </subcellularLocation>
    <subcellularLocation>
        <location evidence="2">Cell membrane</location>
        <topology evidence="2">Peripheral membrane protein</topology>
        <orientation evidence="2">Cytoplasmic side</orientation>
    </subcellularLocation>
</comment>
<organism evidence="14 15">
    <name type="scientific">Variovorax defluvii</name>
    <dbReference type="NCBI Taxonomy" id="913761"/>
    <lineage>
        <taxon>Bacteria</taxon>
        <taxon>Pseudomonadati</taxon>
        <taxon>Pseudomonadota</taxon>
        <taxon>Betaproteobacteria</taxon>
        <taxon>Burkholderiales</taxon>
        <taxon>Comamonadaceae</taxon>
        <taxon>Variovorax</taxon>
    </lineage>
</organism>
<name>A0ABP8I021_9BURK</name>
<evidence type="ECO:0000256" key="9">
    <source>
        <dbReference type="ARBA" id="ARBA00023143"/>
    </source>
</evidence>
<keyword evidence="14" id="KW-0282">Flagellum</keyword>
<dbReference type="PRINTS" id="PR00954">
    <property type="entry name" value="FLGMOTORFLIG"/>
</dbReference>
<evidence type="ECO:0000259" key="12">
    <source>
        <dbReference type="Pfam" id="PF14841"/>
    </source>
</evidence>
<evidence type="ECO:0000256" key="10">
    <source>
        <dbReference type="ARBA" id="ARBA00025598"/>
    </source>
</evidence>
<dbReference type="Pfam" id="PF14842">
    <property type="entry name" value="FliG_N"/>
    <property type="match status" value="1"/>
</dbReference>
<comment type="similarity">
    <text evidence="3">Belongs to the FliG family.</text>
</comment>
<evidence type="ECO:0000259" key="11">
    <source>
        <dbReference type="Pfam" id="PF01706"/>
    </source>
</evidence>
<evidence type="ECO:0000256" key="6">
    <source>
        <dbReference type="ARBA" id="ARBA00022500"/>
    </source>
</evidence>
<dbReference type="Pfam" id="PF01706">
    <property type="entry name" value="FliG_C"/>
    <property type="match status" value="1"/>
</dbReference>
<dbReference type="PANTHER" id="PTHR30534">
    <property type="entry name" value="FLAGELLAR MOTOR SWITCH PROTEIN FLIG"/>
    <property type="match status" value="1"/>
</dbReference>
<keyword evidence="6" id="KW-0145">Chemotaxis</keyword>
<sequence length="339" mass="37252">MSQALSMSQAEAGTRKAAILLMALGEDRAAAALHHLPTTEVQSLGAAMAKLAQVSKEELASVLGEFRMETEQLSALHLGSGGYIRAVLRKALGDDRASNLLEDILQPEEPHGGIERLNDLEAGEVVELIRDEHPQILATLVIHLDRKKASEVLEKLPARLRHDVIMRVATFGGVQPAALAELTDVLTEMLSGEGLKRSRLGGVRTAAEIVNLMTTAQEEEAIAHVREHDESLAQRIVEEMFVFENLLDLEDRYVQRLLKDVESESLIIALKGTTQELRDKFLKNMSQRAAETLREDIELRGPVRVSQVEAEQKAILQVVRRLADAGEVTISAPGTDDFV</sequence>
<keyword evidence="5" id="KW-1003">Cell membrane</keyword>
<dbReference type="PANTHER" id="PTHR30534:SF0">
    <property type="entry name" value="FLAGELLAR MOTOR SWITCH PROTEIN FLIG"/>
    <property type="match status" value="1"/>
</dbReference>
<feature type="domain" description="Flagellar motor switch protein FliG N-terminal" evidence="13">
    <location>
        <begin position="13"/>
        <end position="109"/>
    </location>
</feature>
<evidence type="ECO:0000313" key="15">
    <source>
        <dbReference type="Proteomes" id="UP001500975"/>
    </source>
</evidence>
<keyword evidence="7" id="KW-0283">Flagellar rotation</keyword>
<keyword evidence="14" id="KW-0966">Cell projection</keyword>
<dbReference type="Proteomes" id="UP001500975">
    <property type="component" value="Unassembled WGS sequence"/>
</dbReference>
<reference evidence="15" key="1">
    <citation type="journal article" date="2019" name="Int. J. Syst. Evol. Microbiol.">
        <title>The Global Catalogue of Microorganisms (GCM) 10K type strain sequencing project: providing services to taxonomists for standard genome sequencing and annotation.</title>
        <authorList>
            <consortium name="The Broad Institute Genomics Platform"/>
            <consortium name="The Broad Institute Genome Sequencing Center for Infectious Disease"/>
            <person name="Wu L."/>
            <person name="Ma J."/>
        </authorList>
    </citation>
    <scope>NUCLEOTIDE SEQUENCE [LARGE SCALE GENOMIC DNA]</scope>
    <source>
        <strain evidence="15">JCM 17804</strain>
    </source>
</reference>
<evidence type="ECO:0000259" key="13">
    <source>
        <dbReference type="Pfam" id="PF14842"/>
    </source>
</evidence>
<dbReference type="EMBL" id="BAABGJ010000057">
    <property type="protein sequence ID" value="GAA4348585.1"/>
    <property type="molecule type" value="Genomic_DNA"/>
</dbReference>
<keyword evidence="8" id="KW-0472">Membrane</keyword>
<dbReference type="InterPro" id="IPR011002">
    <property type="entry name" value="FliG_a-hlx"/>
</dbReference>
<gene>
    <name evidence="14" type="primary">fliG</name>
    <name evidence="14" type="ORF">GCM10023165_34560</name>
</gene>
<keyword evidence="9" id="KW-0975">Bacterial flagellum</keyword>
<dbReference type="Pfam" id="PF14841">
    <property type="entry name" value="FliG_M"/>
    <property type="match status" value="1"/>
</dbReference>
<evidence type="ECO:0000313" key="14">
    <source>
        <dbReference type="EMBL" id="GAA4348585.1"/>
    </source>
</evidence>
<keyword evidence="15" id="KW-1185">Reference proteome</keyword>
<dbReference type="InterPro" id="IPR032779">
    <property type="entry name" value="FliG_M"/>
</dbReference>
<evidence type="ECO:0000256" key="2">
    <source>
        <dbReference type="ARBA" id="ARBA00004413"/>
    </source>
</evidence>
<evidence type="ECO:0000256" key="7">
    <source>
        <dbReference type="ARBA" id="ARBA00022779"/>
    </source>
</evidence>
<accession>A0ABP8I021</accession>
<evidence type="ECO:0000256" key="5">
    <source>
        <dbReference type="ARBA" id="ARBA00022475"/>
    </source>
</evidence>
<comment type="function">
    <text evidence="10">FliG is one of three proteins (FliG, FliN, FliM) that forms the rotor-mounted switch complex (C ring), located at the base of the basal body. This complex interacts with the CheY and CheZ chemotaxis proteins, in addition to contacting components of the motor that determine the direction of flagellar rotation.</text>
</comment>
<evidence type="ECO:0000256" key="1">
    <source>
        <dbReference type="ARBA" id="ARBA00004117"/>
    </source>
</evidence>
<feature type="domain" description="Flagellar motor switch protein FliG C-terminal" evidence="11">
    <location>
        <begin position="225"/>
        <end position="330"/>
    </location>
</feature>
<proteinExistence type="inferred from homology"/>
<feature type="domain" description="Flagellar motor switch protein FliG middle" evidence="12">
    <location>
        <begin position="124"/>
        <end position="194"/>
    </location>
</feature>
<dbReference type="InterPro" id="IPR000090">
    <property type="entry name" value="Flg_Motor_Flig"/>
</dbReference>
<dbReference type="RefSeq" id="WP_345539451.1">
    <property type="nucleotide sequence ID" value="NZ_BAABGJ010000057.1"/>
</dbReference>
<dbReference type="SUPFAM" id="SSF48029">
    <property type="entry name" value="FliG"/>
    <property type="match status" value="2"/>
</dbReference>
<dbReference type="NCBIfam" id="TIGR00207">
    <property type="entry name" value="fliG"/>
    <property type="match status" value="1"/>
</dbReference>